<gene>
    <name evidence="1" type="ORF">A2397_03950</name>
</gene>
<proteinExistence type="predicted"/>
<dbReference type="Proteomes" id="UP000176424">
    <property type="component" value="Unassembled WGS sequence"/>
</dbReference>
<dbReference type="EMBL" id="MEXR01000031">
    <property type="protein sequence ID" value="OGD09544.1"/>
    <property type="molecule type" value="Genomic_DNA"/>
</dbReference>
<evidence type="ECO:0000313" key="2">
    <source>
        <dbReference type="Proteomes" id="UP000176424"/>
    </source>
</evidence>
<evidence type="ECO:0000313" key="1">
    <source>
        <dbReference type="EMBL" id="OGD09544.1"/>
    </source>
</evidence>
<dbReference type="STRING" id="1797263.A2397_03950"/>
<name>A0A1F4ZVY5_9BACT</name>
<organism evidence="1 2">
    <name type="scientific">Candidatus Amesbacteria bacterium RIFOXYB1_FULL_44_23</name>
    <dbReference type="NCBI Taxonomy" id="1797263"/>
    <lineage>
        <taxon>Bacteria</taxon>
        <taxon>Candidatus Amesiibacteriota</taxon>
    </lineage>
</organism>
<comment type="caution">
    <text evidence="1">The sequence shown here is derived from an EMBL/GenBank/DDBJ whole genome shotgun (WGS) entry which is preliminary data.</text>
</comment>
<accession>A0A1F4ZVY5</accession>
<dbReference type="AlphaFoldDB" id="A0A1F4ZVY5"/>
<protein>
    <submittedName>
        <fullName evidence="1">Uncharacterized protein</fullName>
    </submittedName>
</protein>
<reference evidence="1 2" key="1">
    <citation type="journal article" date="2016" name="Nat. Commun.">
        <title>Thousands of microbial genomes shed light on interconnected biogeochemical processes in an aquifer system.</title>
        <authorList>
            <person name="Anantharaman K."/>
            <person name="Brown C.T."/>
            <person name="Hug L.A."/>
            <person name="Sharon I."/>
            <person name="Castelle C.J."/>
            <person name="Probst A.J."/>
            <person name="Thomas B.C."/>
            <person name="Singh A."/>
            <person name="Wilkins M.J."/>
            <person name="Karaoz U."/>
            <person name="Brodie E.L."/>
            <person name="Williams K.H."/>
            <person name="Hubbard S.S."/>
            <person name="Banfield J.F."/>
        </authorList>
    </citation>
    <scope>NUCLEOTIDE SEQUENCE [LARGE SCALE GENOMIC DNA]</scope>
</reference>
<sequence>MSAKSSISNIDSLKKLRTIDKPHGHKLAIRLRIQTDQGLPGLTLIELLSALDILRHSQNLTLDSIIGMCTNPDQLDIFNQAVFQARYYFPKVSARCHKS</sequence>